<protein>
    <submittedName>
        <fullName evidence="1">Uncharacterized protein</fullName>
    </submittedName>
</protein>
<proteinExistence type="predicted"/>
<dbReference type="EMBL" id="CP014672">
    <property type="protein sequence ID" value="ANW97727.1"/>
    <property type="molecule type" value="Genomic_DNA"/>
</dbReference>
<dbReference type="RefSeq" id="WP_157882684.1">
    <property type="nucleotide sequence ID" value="NZ_CP014672.1"/>
</dbReference>
<dbReference type="OrthoDB" id="1955141at2"/>
<reference evidence="1 2" key="1">
    <citation type="submission" date="2016-02" db="EMBL/GenBank/DDBJ databases">
        <title>Comparison of Clostridium stercorarium subspecies using comparative genomics and transcriptomics.</title>
        <authorList>
            <person name="Schellenberg J."/>
            <person name="Thallinger G."/>
            <person name="Levin D.B."/>
            <person name="Zhang X."/>
            <person name="Alvare G."/>
            <person name="Fristensky B."/>
            <person name="Sparling R."/>
        </authorList>
    </citation>
    <scope>NUCLEOTIDE SEQUENCE [LARGE SCALE GENOMIC DNA]</scope>
    <source>
        <strain evidence="1 2">DSM 2910</strain>
    </source>
</reference>
<evidence type="ECO:0000313" key="1">
    <source>
        <dbReference type="EMBL" id="ANW97727.1"/>
    </source>
</evidence>
<sequence length="79" mass="8537">MMPTAAEFLEMNKDSPEKIFKLGKVVGVTNGSPSIQFDGEETASGKLYARLSSYTPAVNDRVLLAKISGTYIVLGKVVR</sequence>
<dbReference type="AlphaFoldDB" id="A0A1B1YAC9"/>
<dbReference type="Proteomes" id="UP000092971">
    <property type="component" value="Chromosome"/>
</dbReference>
<organism evidence="1 2">
    <name type="scientific">Thermoclostridium stercorarium subsp. thermolacticum DSM 2910</name>
    <dbReference type="NCBI Taxonomy" id="1121336"/>
    <lineage>
        <taxon>Bacteria</taxon>
        <taxon>Bacillati</taxon>
        <taxon>Bacillota</taxon>
        <taxon>Clostridia</taxon>
        <taxon>Eubacteriales</taxon>
        <taxon>Oscillospiraceae</taxon>
        <taxon>Thermoclostridium</taxon>
    </lineage>
</organism>
<accession>A0A1B1YAC9</accession>
<gene>
    <name evidence="1" type="ORF">CSTERTH_01110</name>
</gene>
<evidence type="ECO:0000313" key="2">
    <source>
        <dbReference type="Proteomes" id="UP000092971"/>
    </source>
</evidence>
<name>A0A1B1YAC9_THEST</name>